<name>A0AAU9NRZ6_9ASTR</name>
<organism evidence="1 2">
    <name type="scientific">Lactuca virosa</name>
    <dbReference type="NCBI Taxonomy" id="75947"/>
    <lineage>
        <taxon>Eukaryota</taxon>
        <taxon>Viridiplantae</taxon>
        <taxon>Streptophyta</taxon>
        <taxon>Embryophyta</taxon>
        <taxon>Tracheophyta</taxon>
        <taxon>Spermatophyta</taxon>
        <taxon>Magnoliopsida</taxon>
        <taxon>eudicotyledons</taxon>
        <taxon>Gunneridae</taxon>
        <taxon>Pentapetalae</taxon>
        <taxon>asterids</taxon>
        <taxon>campanulids</taxon>
        <taxon>Asterales</taxon>
        <taxon>Asteraceae</taxon>
        <taxon>Cichorioideae</taxon>
        <taxon>Cichorieae</taxon>
        <taxon>Lactucinae</taxon>
        <taxon>Lactuca</taxon>
    </lineage>
</organism>
<reference evidence="1 2" key="1">
    <citation type="submission" date="2022-01" db="EMBL/GenBank/DDBJ databases">
        <authorList>
            <person name="Xiong W."/>
            <person name="Schranz E."/>
        </authorList>
    </citation>
    <scope>NUCLEOTIDE SEQUENCE [LARGE SCALE GENOMIC DNA]</scope>
</reference>
<proteinExistence type="predicted"/>
<dbReference type="PANTHER" id="PTHR10775">
    <property type="entry name" value="OS08G0208400 PROTEIN"/>
    <property type="match status" value="1"/>
</dbReference>
<dbReference type="PANTHER" id="PTHR10775:SF170">
    <property type="entry name" value="TRANSPOSASE-ASSOCIATED DOMAIN-CONTAINING PROTEIN-RELATED"/>
    <property type="match status" value="1"/>
</dbReference>
<dbReference type="AlphaFoldDB" id="A0AAU9NRZ6"/>
<keyword evidence="2" id="KW-1185">Reference proteome</keyword>
<gene>
    <name evidence="1" type="ORF">LVIROSA_LOCUS26691</name>
</gene>
<sequence length="228" mass="26653">MEYQNRQIILDHLICSGFCPNYLKWVYHGEDTTVASTSTTHNEEESIFHHEMHEMLNDIFEMEGGRGEEIHENALNNSQEMGNGRNKFDDLMKEAEEKVYPNCKYNKLSCVVYLYHLKCLGGWSNKSFSMLLEFLKDLLPERNVLPKSTHQVKKIMANLGLGYEKIHSCPNGCMLFWDDKEKDEVCSFCGSSRWEVHEANPEQEVSPPQEFTRGSHYFHEDFERDLRA</sequence>
<dbReference type="EMBL" id="CAKMRJ010005412">
    <property type="protein sequence ID" value="CAH1440563.1"/>
    <property type="molecule type" value="Genomic_DNA"/>
</dbReference>
<protein>
    <recommendedName>
        <fullName evidence="3">Transposase-associated domain-containing protein</fullName>
    </recommendedName>
</protein>
<dbReference type="Proteomes" id="UP001157418">
    <property type="component" value="Unassembled WGS sequence"/>
</dbReference>
<evidence type="ECO:0000313" key="2">
    <source>
        <dbReference type="Proteomes" id="UP001157418"/>
    </source>
</evidence>
<accession>A0AAU9NRZ6</accession>
<evidence type="ECO:0008006" key="3">
    <source>
        <dbReference type="Google" id="ProtNLM"/>
    </source>
</evidence>
<comment type="caution">
    <text evidence="1">The sequence shown here is derived from an EMBL/GenBank/DDBJ whole genome shotgun (WGS) entry which is preliminary data.</text>
</comment>
<evidence type="ECO:0000313" key="1">
    <source>
        <dbReference type="EMBL" id="CAH1440563.1"/>
    </source>
</evidence>